<reference evidence="4 5" key="1">
    <citation type="journal article" date="2015" name="Environ. Microbiol.">
        <title>Metagenome sequence of Elaphomyces granulatus from sporocarp tissue reveals Ascomycota ectomycorrhizal fingerprints of genome expansion and a Proteobacteria-rich microbiome.</title>
        <authorList>
            <person name="Quandt C.A."/>
            <person name="Kohler A."/>
            <person name="Hesse C.N."/>
            <person name="Sharpton T.J."/>
            <person name="Martin F."/>
            <person name="Spatafora J.W."/>
        </authorList>
    </citation>
    <scope>NUCLEOTIDE SEQUENCE [LARGE SCALE GENOMIC DNA]</scope>
    <source>
        <strain evidence="4 5">OSC145934</strain>
    </source>
</reference>
<dbReference type="GO" id="GO:0080008">
    <property type="term" value="C:Cul4-RING E3 ubiquitin ligase complex"/>
    <property type="evidence" value="ECO:0007669"/>
    <property type="project" value="TreeGrafter"/>
</dbReference>
<dbReference type="Proteomes" id="UP000243515">
    <property type="component" value="Unassembled WGS sequence"/>
</dbReference>
<dbReference type="AlphaFoldDB" id="A0A232LNY1"/>
<gene>
    <name evidence="4" type="ORF">Egran_06362</name>
</gene>
<organism evidence="4 5">
    <name type="scientific">Elaphomyces granulatus</name>
    <dbReference type="NCBI Taxonomy" id="519963"/>
    <lineage>
        <taxon>Eukaryota</taxon>
        <taxon>Fungi</taxon>
        <taxon>Dikarya</taxon>
        <taxon>Ascomycota</taxon>
        <taxon>Pezizomycotina</taxon>
        <taxon>Eurotiomycetes</taxon>
        <taxon>Eurotiomycetidae</taxon>
        <taxon>Eurotiales</taxon>
        <taxon>Elaphomycetaceae</taxon>
        <taxon>Elaphomyces</taxon>
    </lineage>
</organism>
<dbReference type="InterPro" id="IPR015943">
    <property type="entry name" value="WD40/YVTN_repeat-like_dom_sf"/>
</dbReference>
<comment type="caution">
    <text evidence="4">The sequence shown here is derived from an EMBL/GenBank/DDBJ whole genome shotgun (WGS) entry which is preliminary data.</text>
</comment>
<evidence type="ECO:0000256" key="2">
    <source>
        <dbReference type="ARBA" id="ARBA00022737"/>
    </source>
</evidence>
<name>A0A232LNY1_9EURO</name>
<dbReference type="SUPFAM" id="SSF50978">
    <property type="entry name" value="WD40 repeat-like"/>
    <property type="match status" value="1"/>
</dbReference>
<sequence>MLNEGADQEKRKYFRIQPNHLAPNGAPYSRDAVKRQKLDRQKEQATKDYGQRIAKERIRKAKSLAHPLSGVNREAGIMNTSNNMTLRRNGEAYASQLQRKELHSFSPLGDGIPISHFVRHPVTGALYTSTCWEGKAAVAVCYPEPEMARSEWIYNSSKERAVWRDSYRISSLSISVNNWLLSTMDDGPTGKSKLMIARLPEPCEDGIHRQFSTYSPGITFESRPTTIWSSSASPPGSTARFAIGTSKGLYTLTSGGLDWSLAKVGFPHSNGPREKPRSENYSANQVLTVEWLTQDLIGCGLRDSSIFFYDYRCNGLATRLQHPHAVEKIRALDSWRLIAAGHHWLRMYDLRYPINGVQSRPIPNDPQHTSTTPYMTFPAYTASGKLDADFDISQELGLLATCSPDRNIQLFSLSDGSLVSSPASKYHYPDPVSGVRFEHGEYPALGLQTPRLLVGSGPTVQEWAW</sequence>
<dbReference type="EMBL" id="NPHW01006363">
    <property type="protein sequence ID" value="OXV05870.1"/>
    <property type="molecule type" value="Genomic_DNA"/>
</dbReference>
<dbReference type="Gene3D" id="2.130.10.10">
    <property type="entry name" value="YVTN repeat-like/Quinoprotein amine dehydrogenase"/>
    <property type="match status" value="1"/>
</dbReference>
<dbReference type="InterPro" id="IPR036322">
    <property type="entry name" value="WD40_repeat_dom_sf"/>
</dbReference>
<evidence type="ECO:0000313" key="4">
    <source>
        <dbReference type="EMBL" id="OXV05870.1"/>
    </source>
</evidence>
<accession>A0A232LNY1</accession>
<feature type="compositionally biased region" description="Basic and acidic residues" evidence="3">
    <location>
        <begin position="31"/>
        <end position="48"/>
    </location>
</feature>
<evidence type="ECO:0000256" key="1">
    <source>
        <dbReference type="ARBA" id="ARBA00022574"/>
    </source>
</evidence>
<evidence type="ECO:0000256" key="3">
    <source>
        <dbReference type="SAM" id="MobiDB-lite"/>
    </source>
</evidence>
<keyword evidence="1" id="KW-0853">WD repeat</keyword>
<proteinExistence type="predicted"/>
<keyword evidence="2" id="KW-0677">Repeat</keyword>
<evidence type="ECO:0000313" key="5">
    <source>
        <dbReference type="Proteomes" id="UP000243515"/>
    </source>
</evidence>
<dbReference type="OrthoDB" id="128867at2759"/>
<dbReference type="PANTHER" id="PTHR44472:SF1">
    <property type="entry name" value="DDB1 AND CUL4 ASSOCIATED FACTOR 4"/>
    <property type="match status" value="1"/>
</dbReference>
<dbReference type="PANTHER" id="PTHR44472">
    <property type="entry name" value="DDB1- AND CUL4-ASSOCIATED FACTOR 4-RELATED"/>
    <property type="match status" value="1"/>
</dbReference>
<feature type="region of interest" description="Disordered" evidence="3">
    <location>
        <begin position="1"/>
        <end position="48"/>
    </location>
</feature>
<dbReference type="InterPro" id="IPR052254">
    <property type="entry name" value="CUL4-DDB1_E3_ligase_receptor"/>
</dbReference>
<keyword evidence="5" id="KW-1185">Reference proteome</keyword>
<protein>
    <submittedName>
        <fullName evidence="4">Uncharacterized protein</fullName>
    </submittedName>
</protein>